<protein>
    <submittedName>
        <fullName evidence="5">T9SS type A sorting domain-containing protein</fullName>
    </submittedName>
</protein>
<dbReference type="InterPro" id="IPR013783">
    <property type="entry name" value="Ig-like_fold"/>
</dbReference>
<dbReference type="InterPro" id="IPR056600">
    <property type="entry name" value="GBD_T9SS_assoc"/>
</dbReference>
<evidence type="ECO:0000256" key="2">
    <source>
        <dbReference type="SAM" id="SignalP"/>
    </source>
</evidence>
<dbReference type="Pfam" id="PF23759">
    <property type="entry name" value="GBD_T9SS_assoc"/>
    <property type="match status" value="3"/>
</dbReference>
<organism evidence="5 6">
    <name type="scientific">Chryseobacterium sediminis</name>
    <dbReference type="NCBI Taxonomy" id="1679494"/>
    <lineage>
        <taxon>Bacteria</taxon>
        <taxon>Pseudomonadati</taxon>
        <taxon>Bacteroidota</taxon>
        <taxon>Flavobacteriia</taxon>
        <taxon>Flavobacteriales</taxon>
        <taxon>Weeksellaceae</taxon>
        <taxon>Chryseobacterium group</taxon>
        <taxon>Chryseobacterium</taxon>
    </lineage>
</organism>
<feature type="domain" description="Secretion system C-terminal sorting" evidence="3">
    <location>
        <begin position="857"/>
        <end position="916"/>
    </location>
</feature>
<sequence>MKKILFVCLLMISIVLSAQIKLGGGSTATGSTPVSNAFSSYSQQIYTKQEINADAAGNITGLKFYVTPSANMGYVAQWDIYLGHTTKATFVANDNWLPTGLMIKVYSGTVTNTNGVIDITFTTPFPYDNAQNLVIGVHQKMFNDIPPNQFFVYNTTEGGGVFTDSPVYSGDPSTSPNGTVLSYKSVVSLKGLVPSVLPVCPAVSYPLNNAILVPVSPAITWGVSPGATGYKVSIGTTPGGTDVVNQQSVATTSFTPSSPLSVYTTYYLNVKAVGVTGESSGCVNIKFTTGVLPPSNDECTNAINLTVNPNIDCVSFTSGTTLMASVSNQGQNSCITSYSHNDVWYKFTAIASKHMIKLSNITSVGAVNNGSPYFSVFKGNCGNLTTIACSDEAQYYSIVNNLTPGETYYIKVFTRTNYGFAQNFDICVVTFPPPPANDECANAIDLPVNPDLNCVSVTQGTTVSATDSSLSPITCYNSPNYDVWFKFTATGNKHVIKLSNIVYKVPVFFAPTLRFQVYKGDCNNLVSLSCSYLNALAVDNLTAGDTYYIRVYSSLAQQTSAMNFDICVGTDITPPPPNDECINAITLPVNPDLNCSVVTAGSTVGATVSNVSAPICGDVTNPRDVWFKFTATATGHLISLKDLVSLGVQSGTETYFQVFSGDCGNLTSIKCSHLMGGVSGLTIGQTYYIRVFNIRYPSEVVGFNICIGTLPPVPVNDSCSGALVASVFPYSYSQTDALAATNNNGFITACSPAMNDGTWFTFTGDGSTHKILVSPIGSGNPWVGVYKGGCGSLICVTKGGYSAPISFDTVPGTVYYVNVGDGNATIDALETPFTITISRGTLGLSEVSKGRETIEAYPNPFTDVLHISKADKVKSVSILHSSGRLIKTIEKPSSELHLRDLKEGTYLVVLNMKDGSRQTIKAIKR</sequence>
<accession>A0A5B2U253</accession>
<dbReference type="RefSeq" id="WP_149834722.1">
    <property type="nucleotide sequence ID" value="NZ_VUNZ01000003.1"/>
</dbReference>
<feature type="domain" description="T9SS-like galactose binding" evidence="4">
    <location>
        <begin position="295"/>
        <end position="426"/>
    </location>
</feature>
<dbReference type="Pfam" id="PF18962">
    <property type="entry name" value="Por_Secre_tail"/>
    <property type="match status" value="1"/>
</dbReference>
<gene>
    <name evidence="5" type="ORF">FW780_16275</name>
</gene>
<evidence type="ECO:0000313" key="5">
    <source>
        <dbReference type="EMBL" id="KAA2220433.1"/>
    </source>
</evidence>
<dbReference type="InterPro" id="IPR026444">
    <property type="entry name" value="Secre_tail"/>
</dbReference>
<name>A0A5B2U253_9FLAO</name>
<comment type="caution">
    <text evidence="5">The sequence shown here is derived from an EMBL/GenBank/DDBJ whole genome shotgun (WGS) entry which is preliminary data.</text>
</comment>
<dbReference type="Gene3D" id="2.60.40.10">
    <property type="entry name" value="Immunoglobulins"/>
    <property type="match status" value="1"/>
</dbReference>
<proteinExistence type="predicted"/>
<feature type="chain" id="PRO_5023008748" evidence="2">
    <location>
        <begin position="19"/>
        <end position="925"/>
    </location>
</feature>
<evidence type="ECO:0000259" key="4">
    <source>
        <dbReference type="Pfam" id="PF23759"/>
    </source>
</evidence>
<evidence type="ECO:0000259" key="3">
    <source>
        <dbReference type="Pfam" id="PF18962"/>
    </source>
</evidence>
<dbReference type="AlphaFoldDB" id="A0A5B2U253"/>
<feature type="domain" description="T9SS-like galactose binding" evidence="4">
    <location>
        <begin position="436"/>
        <end position="566"/>
    </location>
</feature>
<keyword evidence="1 2" id="KW-0732">Signal</keyword>
<dbReference type="NCBIfam" id="TIGR04183">
    <property type="entry name" value="Por_Secre_tail"/>
    <property type="match status" value="1"/>
</dbReference>
<evidence type="ECO:0000313" key="6">
    <source>
        <dbReference type="Proteomes" id="UP000323082"/>
    </source>
</evidence>
<feature type="signal peptide" evidence="2">
    <location>
        <begin position="1"/>
        <end position="18"/>
    </location>
</feature>
<dbReference type="OrthoDB" id="869215at2"/>
<dbReference type="EMBL" id="VUNZ01000003">
    <property type="protein sequence ID" value="KAA2220433.1"/>
    <property type="molecule type" value="Genomic_DNA"/>
</dbReference>
<dbReference type="Proteomes" id="UP000323082">
    <property type="component" value="Unassembled WGS sequence"/>
</dbReference>
<feature type="domain" description="T9SS-like galactose binding" evidence="4">
    <location>
        <begin position="578"/>
        <end position="705"/>
    </location>
</feature>
<evidence type="ECO:0000256" key="1">
    <source>
        <dbReference type="ARBA" id="ARBA00022729"/>
    </source>
</evidence>
<reference evidence="5 6" key="1">
    <citation type="journal article" date="2015" name="Int. J. Syst. Evol. Microbiol.">
        <title>Chryseobacterium sediminis sp. nov., isolated from a river sediment.</title>
        <authorList>
            <person name="Kampfer P."/>
            <person name="Busse H.J."/>
            <person name="McInroy J.A."/>
            <person name="Glaeser S.P."/>
        </authorList>
    </citation>
    <scope>NUCLEOTIDE SEQUENCE [LARGE SCALE GENOMIC DNA]</scope>
    <source>
        <strain evidence="5 6">IMT-174</strain>
    </source>
</reference>